<evidence type="ECO:0000313" key="13">
    <source>
        <dbReference type="Proteomes" id="UP001234178"/>
    </source>
</evidence>
<dbReference type="EMBL" id="GDIQ01030270">
    <property type="protein sequence ID" value="JAN64467.1"/>
    <property type="molecule type" value="Transcribed_RNA"/>
</dbReference>
<dbReference type="Proteomes" id="UP001234178">
    <property type="component" value="Unassembled WGS sequence"/>
</dbReference>
<dbReference type="EMBL" id="GDIQ01044760">
    <property type="protein sequence ID" value="JAN49977.1"/>
    <property type="molecule type" value="Transcribed_RNA"/>
</dbReference>
<dbReference type="EMBL" id="GDIQ01039812">
    <property type="protein sequence ID" value="JAN54925.1"/>
    <property type="molecule type" value="Transcribed_RNA"/>
</dbReference>
<dbReference type="Gene3D" id="6.10.140.70">
    <property type="match status" value="1"/>
</dbReference>
<dbReference type="GO" id="GO:0046716">
    <property type="term" value="P:muscle cell cellular homeostasis"/>
    <property type="evidence" value="ECO:0007669"/>
    <property type="project" value="UniProtKB-ARBA"/>
</dbReference>
<accession>A0A0P5ISN9</accession>
<name>A0A0P5ISN9_9CRUS</name>
<keyword evidence="6" id="KW-0862">Zinc</keyword>
<evidence type="ECO:0000256" key="3">
    <source>
        <dbReference type="ARBA" id="ARBA00022490"/>
    </source>
</evidence>
<gene>
    <name evidence="12" type="ORF">OUZ56_029026</name>
</gene>
<reference evidence="11" key="1">
    <citation type="submission" date="2015-10" db="EMBL/GenBank/DDBJ databases">
        <title>EvidentialGene: Evidence-directed Construction of Complete mRNA Transcriptomes without Genomes.</title>
        <authorList>
            <person name="Gilbert D.G."/>
        </authorList>
    </citation>
    <scope>NUCLEOTIDE SEQUENCE</scope>
</reference>
<evidence type="ECO:0000256" key="6">
    <source>
        <dbReference type="ARBA" id="ARBA00022833"/>
    </source>
</evidence>
<evidence type="ECO:0000256" key="5">
    <source>
        <dbReference type="ARBA" id="ARBA00022771"/>
    </source>
</evidence>
<proteinExistence type="predicted"/>
<dbReference type="Pfam" id="PF09068">
    <property type="entry name" value="EF-hand_2"/>
    <property type="match status" value="1"/>
</dbReference>
<evidence type="ECO:0000313" key="11">
    <source>
        <dbReference type="EMBL" id="JAN59706.1"/>
    </source>
</evidence>
<reference evidence="12 13" key="2">
    <citation type="journal article" date="2023" name="Nucleic Acids Res.">
        <title>The hologenome of Daphnia magna reveals possible DNA methylation and microbiome-mediated evolution of the host genome.</title>
        <authorList>
            <person name="Chaturvedi A."/>
            <person name="Li X."/>
            <person name="Dhandapani V."/>
            <person name="Marshall H."/>
            <person name="Kissane S."/>
            <person name="Cuenca-Cambronero M."/>
            <person name="Asole G."/>
            <person name="Calvet F."/>
            <person name="Ruiz-Romero M."/>
            <person name="Marangio P."/>
            <person name="Guigo R."/>
            <person name="Rago D."/>
            <person name="Mirbahai L."/>
            <person name="Eastwood N."/>
            <person name="Colbourne J.K."/>
            <person name="Zhou J."/>
            <person name="Mallon E."/>
            <person name="Orsini L."/>
        </authorList>
    </citation>
    <scope>NUCLEOTIDE SEQUENCE [LARGE SCALE GENOMIC DNA]</scope>
    <source>
        <strain evidence="12">LRV0_1</strain>
    </source>
</reference>
<dbReference type="GO" id="GO:0016010">
    <property type="term" value="C:dystrophin-associated glycoprotein complex"/>
    <property type="evidence" value="ECO:0007669"/>
    <property type="project" value="UniProtKB-ARBA"/>
</dbReference>
<keyword evidence="3" id="KW-0963">Cytoplasm</keyword>
<evidence type="ECO:0000256" key="7">
    <source>
        <dbReference type="ARBA" id="ARBA00022837"/>
    </source>
</evidence>
<dbReference type="InterPro" id="IPR043145">
    <property type="entry name" value="Znf_ZZ_sf"/>
</dbReference>
<keyword evidence="13" id="KW-1185">Reference proteome</keyword>
<dbReference type="Pfam" id="PF09069">
    <property type="entry name" value="EF-hand_3"/>
    <property type="match status" value="1"/>
</dbReference>
<protein>
    <submittedName>
        <fullName evidence="11">Dystrophin</fullName>
    </submittedName>
</protein>
<keyword evidence="4" id="KW-0479">Metal-binding</keyword>
<dbReference type="EMBL" id="GDIQ01035031">
    <property type="protein sequence ID" value="JAN59706.1"/>
    <property type="molecule type" value="Transcribed_RNA"/>
</dbReference>
<evidence type="ECO:0000256" key="2">
    <source>
        <dbReference type="ARBA" id="ARBA00004278"/>
    </source>
</evidence>
<evidence type="ECO:0000256" key="8">
    <source>
        <dbReference type="ARBA" id="ARBA00023212"/>
    </source>
</evidence>
<keyword evidence="8" id="KW-0206">Cytoskeleton</keyword>
<dbReference type="SMART" id="SM00291">
    <property type="entry name" value="ZnF_ZZ"/>
    <property type="match status" value="1"/>
</dbReference>
<dbReference type="SUPFAM" id="SSF57850">
    <property type="entry name" value="RING/U-box"/>
    <property type="match status" value="1"/>
</dbReference>
<dbReference type="Pfam" id="PF00569">
    <property type="entry name" value="ZZ"/>
    <property type="match status" value="1"/>
</dbReference>
<dbReference type="GO" id="GO:0099536">
    <property type="term" value="P:synaptic signaling"/>
    <property type="evidence" value="ECO:0007669"/>
    <property type="project" value="TreeGrafter"/>
</dbReference>
<evidence type="ECO:0000256" key="1">
    <source>
        <dbReference type="ARBA" id="ARBA00004245"/>
    </source>
</evidence>
<dbReference type="InterPro" id="IPR000433">
    <property type="entry name" value="Znf_ZZ"/>
</dbReference>
<dbReference type="InterPro" id="IPR011992">
    <property type="entry name" value="EF-hand-dom_pair"/>
</dbReference>
<dbReference type="GO" id="GO:0050804">
    <property type="term" value="P:modulation of chemical synaptic transmission"/>
    <property type="evidence" value="ECO:0007669"/>
    <property type="project" value="UniProtKB-ARBA"/>
</dbReference>
<dbReference type="GO" id="GO:0005737">
    <property type="term" value="C:cytoplasm"/>
    <property type="evidence" value="ECO:0007669"/>
    <property type="project" value="UniProtKB-SubCell"/>
</dbReference>
<dbReference type="InterPro" id="IPR015153">
    <property type="entry name" value="EF-hand_dom_typ1"/>
</dbReference>
<feature type="domain" description="ZZ-type" evidence="10">
    <location>
        <begin position="233"/>
        <end position="289"/>
    </location>
</feature>
<dbReference type="InterPro" id="IPR015154">
    <property type="entry name" value="EF-hand_dom_typ2"/>
</dbReference>
<dbReference type="OrthoDB" id="10014385at2759"/>
<keyword evidence="5 9" id="KW-0863">Zinc-finger</keyword>
<dbReference type="InterPro" id="IPR050774">
    <property type="entry name" value="KCMF1/Dystrophin"/>
</dbReference>
<evidence type="ECO:0000256" key="9">
    <source>
        <dbReference type="PROSITE-ProRule" id="PRU00228"/>
    </source>
</evidence>
<evidence type="ECO:0000313" key="12">
    <source>
        <dbReference type="EMBL" id="KAK4036983.1"/>
    </source>
</evidence>
<keyword evidence="7" id="KW-0106">Calcium</keyword>
<dbReference type="EMBL" id="JAOYFB010000040">
    <property type="protein sequence ID" value="KAK4036983.1"/>
    <property type="molecule type" value="Genomic_DNA"/>
</dbReference>
<dbReference type="AlphaFoldDB" id="A0A0P5ISN9"/>
<sequence length="615" mass="69575">MHKRMYSEHRELLTALNQFANIRYVAYRTAAKLKFIQSQTKLDCIKLTQIYRVIDEFGLRSSEKDLILTMSEIRQLVFNIYLQAQKSQLVHLDYKLSSSIVLDLIGETFDRSCRRKGCTLLEFLVFFTILCGESTLGEKYRRLLQLISDHNSCIQRRSLALMLKSIASLAHLVNEAPAFGHWTVLAAVQQCFEQCESPIGLPEDVVFGWMVREPQSIVWWSTLYRINASNKVIHPVRCSVCNIQSIQGLRYQCLQCLSYNQCQQCFWLGLISKNHKVTHQMQEYCAKTTSKEATQALWKKMSNWLTLKKNRSSSARYLPLEKGHQFRSSEISLFSEPSSIDSQATVAESTVTYQLGNQPREIASVVGHLMEEKGKLECVVQQSDYANSLGPVVKEHCDQLELQLRRLRQLVAQKDATKENVPPQVTRVLTRLESTPLLPSQQRKNELEQLSFSPIDEPKSVIQRSSRERQSLRTSTVKANIVTNGTLNYCTPRLQRKMKDNSSSVGNYNETVVSVPRFTTEFTLRDLSRNLQQPAAPSSLAQSPTATIDSALNAELEEILAQLDQLFPSQPLNGLPCTTAMPGGTVHPASENATLVKATNQVAGVLAEFIDGFNE</sequence>
<comment type="subcellular location">
    <subcellularLocation>
        <location evidence="2">Cell membrane</location>
        <location evidence="2">Sarcolemma</location>
        <topology evidence="2">Peripheral membrane protein</topology>
        <orientation evidence="2">Cytoplasmic side</orientation>
    </subcellularLocation>
    <subcellularLocation>
        <location evidence="1">Cytoplasm</location>
        <location evidence="1">Cytoskeleton</location>
    </subcellularLocation>
</comment>
<dbReference type="Gene3D" id="1.10.238.10">
    <property type="entry name" value="EF-hand"/>
    <property type="match status" value="2"/>
</dbReference>
<evidence type="ECO:0000259" key="10">
    <source>
        <dbReference type="PROSITE" id="PS50135"/>
    </source>
</evidence>
<dbReference type="GO" id="GO:0045202">
    <property type="term" value="C:synapse"/>
    <property type="evidence" value="ECO:0007669"/>
    <property type="project" value="GOC"/>
</dbReference>
<dbReference type="SUPFAM" id="SSF47473">
    <property type="entry name" value="EF-hand"/>
    <property type="match status" value="2"/>
</dbReference>
<dbReference type="PANTHER" id="PTHR12268:SF14">
    <property type="entry name" value="DYSTROPHIN-1"/>
    <property type="match status" value="1"/>
</dbReference>
<dbReference type="PROSITE" id="PS50135">
    <property type="entry name" value="ZF_ZZ_2"/>
    <property type="match status" value="1"/>
</dbReference>
<organism evidence="11">
    <name type="scientific">Daphnia magna</name>
    <dbReference type="NCBI Taxonomy" id="35525"/>
    <lineage>
        <taxon>Eukaryota</taxon>
        <taxon>Metazoa</taxon>
        <taxon>Ecdysozoa</taxon>
        <taxon>Arthropoda</taxon>
        <taxon>Crustacea</taxon>
        <taxon>Branchiopoda</taxon>
        <taxon>Diplostraca</taxon>
        <taxon>Cladocera</taxon>
        <taxon>Anomopoda</taxon>
        <taxon>Daphniidae</taxon>
        <taxon>Daphnia</taxon>
    </lineage>
</organism>
<dbReference type="Gene3D" id="3.30.60.90">
    <property type="match status" value="1"/>
</dbReference>
<evidence type="ECO:0000256" key="4">
    <source>
        <dbReference type="ARBA" id="ARBA00022723"/>
    </source>
</evidence>
<dbReference type="PANTHER" id="PTHR12268">
    <property type="entry name" value="E3 UBIQUITIN-PROTEIN LIGASE KCMF1"/>
    <property type="match status" value="1"/>
</dbReference>
<dbReference type="GO" id="GO:0008270">
    <property type="term" value="F:zinc ion binding"/>
    <property type="evidence" value="ECO:0007669"/>
    <property type="project" value="UniProtKB-KW"/>
</dbReference>